<dbReference type="OrthoDB" id="6428614at2759"/>
<name>A0A087SYH6_STEMI</name>
<protein>
    <submittedName>
        <fullName evidence="1">Uncharacterized protein</fullName>
    </submittedName>
</protein>
<accession>A0A087SYH6</accession>
<organism evidence="1 2">
    <name type="scientific">Stegodyphus mimosarum</name>
    <name type="common">African social velvet spider</name>
    <dbReference type="NCBI Taxonomy" id="407821"/>
    <lineage>
        <taxon>Eukaryota</taxon>
        <taxon>Metazoa</taxon>
        <taxon>Ecdysozoa</taxon>
        <taxon>Arthropoda</taxon>
        <taxon>Chelicerata</taxon>
        <taxon>Arachnida</taxon>
        <taxon>Araneae</taxon>
        <taxon>Araneomorphae</taxon>
        <taxon>Entelegynae</taxon>
        <taxon>Eresoidea</taxon>
        <taxon>Eresidae</taxon>
        <taxon>Stegodyphus</taxon>
    </lineage>
</organism>
<dbReference type="AlphaFoldDB" id="A0A087SYH6"/>
<evidence type="ECO:0000313" key="1">
    <source>
        <dbReference type="EMBL" id="KFM57915.1"/>
    </source>
</evidence>
<reference evidence="1 2" key="1">
    <citation type="submission" date="2013-11" db="EMBL/GenBank/DDBJ databases">
        <title>Genome sequencing of Stegodyphus mimosarum.</title>
        <authorList>
            <person name="Bechsgaard J."/>
        </authorList>
    </citation>
    <scope>NUCLEOTIDE SEQUENCE [LARGE SCALE GENOMIC DNA]</scope>
</reference>
<dbReference type="EMBL" id="KK112540">
    <property type="protein sequence ID" value="KFM57915.1"/>
    <property type="molecule type" value="Genomic_DNA"/>
</dbReference>
<keyword evidence="2" id="KW-1185">Reference proteome</keyword>
<evidence type="ECO:0000313" key="2">
    <source>
        <dbReference type="Proteomes" id="UP000054359"/>
    </source>
</evidence>
<dbReference type="Proteomes" id="UP000054359">
    <property type="component" value="Unassembled WGS sequence"/>
</dbReference>
<feature type="non-terminal residue" evidence="1">
    <location>
        <position position="48"/>
    </location>
</feature>
<sequence>MKLKTSYQEKLKHNRIMIEEIKSLKKKIDEVREKAKEDKFLMRFLITR</sequence>
<gene>
    <name evidence="1" type="ORF">X975_17373</name>
</gene>
<proteinExistence type="predicted"/>